<evidence type="ECO:0000313" key="3">
    <source>
        <dbReference type="EMBL" id="MFC0321058.1"/>
    </source>
</evidence>
<dbReference type="EMBL" id="JBHLWO010000004">
    <property type="protein sequence ID" value="MFC0321058.1"/>
    <property type="molecule type" value="Genomic_DNA"/>
</dbReference>
<keyword evidence="1" id="KW-0732">Signal</keyword>
<accession>A0ABV6HT14</accession>
<name>A0ABV6HT14_9SPHI</name>
<dbReference type="RefSeq" id="WP_130857981.1">
    <property type="nucleotide sequence ID" value="NZ_JBHLWO010000004.1"/>
</dbReference>
<dbReference type="Proteomes" id="UP001589774">
    <property type="component" value="Unassembled WGS sequence"/>
</dbReference>
<keyword evidence="4" id="KW-1185">Reference proteome</keyword>
<sequence length="200" mass="22683">MKKSIILIAFLLFVLEAAKATDNAKDSLLTVFKQSETRLFNDVAGLSEQQVNFKADTASWSIGQCLEHITKTEHMLLGMVQDLMKQPANPEKRTALKGTDSDVIGMMQNRTQKFKAPEPLQPDKQSYQLTKVLDDFKKQRAITLDFIKNTPLDDLRNHLTITPAKEYADAYRMLLYIAGHSLRHTEQIEEVKGASTFPKK</sequence>
<gene>
    <name evidence="3" type="ORF">ACFFI0_22245</name>
</gene>
<dbReference type="Pfam" id="PF12867">
    <property type="entry name" value="DinB_2"/>
    <property type="match status" value="1"/>
</dbReference>
<protein>
    <submittedName>
        <fullName evidence="3">DinB family protein</fullName>
    </submittedName>
</protein>
<feature type="domain" description="DinB-like" evidence="2">
    <location>
        <begin position="34"/>
        <end position="188"/>
    </location>
</feature>
<comment type="caution">
    <text evidence="3">The sequence shown here is derived from an EMBL/GenBank/DDBJ whole genome shotgun (WGS) entry which is preliminary data.</text>
</comment>
<dbReference type="SUPFAM" id="SSF109854">
    <property type="entry name" value="DinB/YfiT-like putative metalloenzymes"/>
    <property type="match status" value="1"/>
</dbReference>
<evidence type="ECO:0000256" key="1">
    <source>
        <dbReference type="SAM" id="SignalP"/>
    </source>
</evidence>
<reference evidence="3 4" key="1">
    <citation type="submission" date="2024-09" db="EMBL/GenBank/DDBJ databases">
        <authorList>
            <person name="Sun Q."/>
            <person name="Mori K."/>
        </authorList>
    </citation>
    <scope>NUCLEOTIDE SEQUENCE [LARGE SCALE GENOMIC DNA]</scope>
    <source>
        <strain evidence="3 4">CCM 7765</strain>
    </source>
</reference>
<dbReference type="Gene3D" id="1.20.120.450">
    <property type="entry name" value="dinb family like domain"/>
    <property type="match status" value="1"/>
</dbReference>
<evidence type="ECO:0000259" key="2">
    <source>
        <dbReference type="Pfam" id="PF12867"/>
    </source>
</evidence>
<feature type="signal peptide" evidence="1">
    <location>
        <begin position="1"/>
        <end position="20"/>
    </location>
</feature>
<dbReference type="InterPro" id="IPR024775">
    <property type="entry name" value="DinB-like"/>
</dbReference>
<proteinExistence type="predicted"/>
<dbReference type="InterPro" id="IPR034660">
    <property type="entry name" value="DinB/YfiT-like"/>
</dbReference>
<feature type="chain" id="PRO_5045887442" evidence="1">
    <location>
        <begin position="21"/>
        <end position="200"/>
    </location>
</feature>
<organism evidence="3 4">
    <name type="scientific">Olivibacter oleidegradans</name>
    <dbReference type="NCBI Taxonomy" id="760123"/>
    <lineage>
        <taxon>Bacteria</taxon>
        <taxon>Pseudomonadati</taxon>
        <taxon>Bacteroidota</taxon>
        <taxon>Sphingobacteriia</taxon>
        <taxon>Sphingobacteriales</taxon>
        <taxon>Sphingobacteriaceae</taxon>
        <taxon>Olivibacter</taxon>
    </lineage>
</organism>
<evidence type="ECO:0000313" key="4">
    <source>
        <dbReference type="Proteomes" id="UP001589774"/>
    </source>
</evidence>